<dbReference type="InterPro" id="IPR001538">
    <property type="entry name" value="Man6P_isomerase-2_C"/>
</dbReference>
<evidence type="ECO:0000259" key="11">
    <source>
        <dbReference type="Pfam" id="PF22640"/>
    </source>
</evidence>
<dbReference type="InterPro" id="IPR051161">
    <property type="entry name" value="Mannose-6P_isomerase_type2"/>
</dbReference>
<evidence type="ECO:0000256" key="7">
    <source>
        <dbReference type="ARBA" id="ARBA00047343"/>
    </source>
</evidence>
<evidence type="ECO:0000256" key="3">
    <source>
        <dbReference type="ARBA" id="ARBA00022679"/>
    </source>
</evidence>
<dbReference type="InterPro" id="IPR005835">
    <property type="entry name" value="NTP_transferase_dom"/>
</dbReference>
<dbReference type="PANTHER" id="PTHR46390">
    <property type="entry name" value="MANNOSE-1-PHOSPHATE GUANYLYLTRANSFERASE"/>
    <property type="match status" value="1"/>
</dbReference>
<dbReference type="Pfam" id="PF00483">
    <property type="entry name" value="NTP_transferase"/>
    <property type="match status" value="1"/>
</dbReference>
<dbReference type="InterPro" id="IPR054566">
    <property type="entry name" value="ManC/GMP-like_b-helix"/>
</dbReference>
<dbReference type="PANTHER" id="PTHR46390:SF1">
    <property type="entry name" value="MANNOSE-1-PHOSPHATE GUANYLYLTRANSFERASE"/>
    <property type="match status" value="1"/>
</dbReference>
<keyword evidence="4 12" id="KW-0548">Nucleotidyltransferase</keyword>
<gene>
    <name evidence="12" type="primary">manC</name>
    <name evidence="12" type="ordered locus">HPB8_1582</name>
</gene>
<evidence type="ECO:0000256" key="6">
    <source>
        <dbReference type="ARBA" id="ARBA00023134"/>
    </source>
</evidence>
<dbReference type="FunFam" id="2.60.120.10:FF:000032">
    <property type="entry name" value="Mannose-1-phosphate guanylyltransferase/mannose-6-phosphate isomerase"/>
    <property type="match status" value="1"/>
</dbReference>
<dbReference type="Gene3D" id="3.90.550.10">
    <property type="entry name" value="Spore Coat Polysaccharide Biosynthesis Protein SpsA, Chain A"/>
    <property type="match status" value="1"/>
</dbReference>
<dbReference type="InterPro" id="IPR011051">
    <property type="entry name" value="RmlC_Cupin_sf"/>
</dbReference>
<accession>D7FG32</accession>
<evidence type="ECO:0000313" key="13">
    <source>
        <dbReference type="Proteomes" id="UP000007091"/>
    </source>
</evidence>
<evidence type="ECO:0000256" key="4">
    <source>
        <dbReference type="ARBA" id="ARBA00022695"/>
    </source>
</evidence>
<dbReference type="NCBIfam" id="TIGR01479">
    <property type="entry name" value="GMP_PMI"/>
    <property type="match status" value="1"/>
</dbReference>
<dbReference type="EC" id="2.7.7.13" evidence="2"/>
<feature type="domain" description="Nucleotidyl transferase" evidence="9">
    <location>
        <begin position="9"/>
        <end position="284"/>
    </location>
</feature>
<evidence type="ECO:0000256" key="2">
    <source>
        <dbReference type="ARBA" id="ARBA00012387"/>
    </source>
</evidence>
<feature type="domain" description="MannoseP isomerase/GMP-like beta-helix" evidence="11">
    <location>
        <begin position="302"/>
        <end position="347"/>
    </location>
</feature>
<protein>
    <recommendedName>
        <fullName evidence="2">mannose-1-phosphate guanylyltransferase</fullName>
        <ecNumber evidence="2">2.7.7.13</ecNumber>
    </recommendedName>
</protein>
<dbReference type="HOGENOM" id="CLU_035527_1_0_7"/>
<evidence type="ECO:0000256" key="8">
    <source>
        <dbReference type="RuleBase" id="RU004190"/>
    </source>
</evidence>
<dbReference type="GO" id="GO:0004475">
    <property type="term" value="F:mannose-1-phosphate guanylyltransferase (GTP) activity"/>
    <property type="evidence" value="ECO:0007669"/>
    <property type="project" value="UniProtKB-EC"/>
</dbReference>
<organism evidence="12 13">
    <name type="scientific">Helicobacter pylori (strain B8)</name>
    <dbReference type="NCBI Taxonomy" id="693745"/>
    <lineage>
        <taxon>Bacteria</taxon>
        <taxon>Pseudomonadati</taxon>
        <taxon>Campylobacterota</taxon>
        <taxon>Epsilonproteobacteria</taxon>
        <taxon>Campylobacterales</taxon>
        <taxon>Helicobacteraceae</taxon>
        <taxon>Helicobacter</taxon>
    </lineage>
</organism>
<name>D7FG32_HELP3</name>
<dbReference type="AlphaFoldDB" id="D7FG32"/>
<keyword evidence="5" id="KW-0547">Nucleotide-binding</keyword>
<dbReference type="Pfam" id="PF22640">
    <property type="entry name" value="ManC_GMP_beta-helix"/>
    <property type="match status" value="1"/>
</dbReference>
<dbReference type="SUPFAM" id="SSF53448">
    <property type="entry name" value="Nucleotide-diphospho-sugar transferases"/>
    <property type="match status" value="1"/>
</dbReference>
<dbReference type="Proteomes" id="UP000007091">
    <property type="component" value="Chromosome"/>
</dbReference>
<keyword evidence="6" id="KW-0342">GTP-binding</keyword>
<dbReference type="GO" id="GO:0009298">
    <property type="term" value="P:GDP-mannose biosynthetic process"/>
    <property type="evidence" value="ECO:0007669"/>
    <property type="project" value="TreeGrafter"/>
</dbReference>
<dbReference type="CDD" id="cd02213">
    <property type="entry name" value="cupin_PMI_typeII_C"/>
    <property type="match status" value="1"/>
</dbReference>
<dbReference type="InterPro" id="IPR014710">
    <property type="entry name" value="RmlC-like_jellyroll"/>
</dbReference>
<evidence type="ECO:0000256" key="1">
    <source>
        <dbReference type="ARBA" id="ARBA00006115"/>
    </source>
</evidence>
<dbReference type="CDD" id="cd02509">
    <property type="entry name" value="GDP-M1P_Guanylyltransferase"/>
    <property type="match status" value="1"/>
</dbReference>
<dbReference type="GO" id="GO:0005525">
    <property type="term" value="F:GTP binding"/>
    <property type="evidence" value="ECO:0007669"/>
    <property type="project" value="UniProtKB-KW"/>
</dbReference>
<evidence type="ECO:0000256" key="5">
    <source>
        <dbReference type="ARBA" id="ARBA00022741"/>
    </source>
</evidence>
<feature type="domain" description="Mannose-6-phosphate isomerase type II C-terminal" evidence="10">
    <location>
        <begin position="351"/>
        <end position="466"/>
    </location>
</feature>
<dbReference type="InterPro" id="IPR029044">
    <property type="entry name" value="Nucleotide-diphossugar_trans"/>
</dbReference>
<dbReference type="SUPFAM" id="SSF51182">
    <property type="entry name" value="RmlC-like cupins"/>
    <property type="match status" value="1"/>
</dbReference>
<dbReference type="KEGG" id="hpl:HPB8_1582"/>
<evidence type="ECO:0000259" key="10">
    <source>
        <dbReference type="Pfam" id="PF01050"/>
    </source>
</evidence>
<dbReference type="Pfam" id="PF01050">
    <property type="entry name" value="MannoseP_isomer"/>
    <property type="match status" value="1"/>
</dbReference>
<dbReference type="Gene3D" id="2.60.120.10">
    <property type="entry name" value="Jelly Rolls"/>
    <property type="match status" value="1"/>
</dbReference>
<dbReference type="GO" id="GO:0000271">
    <property type="term" value="P:polysaccharide biosynthetic process"/>
    <property type="evidence" value="ECO:0007669"/>
    <property type="project" value="InterPro"/>
</dbReference>
<dbReference type="InterPro" id="IPR006375">
    <property type="entry name" value="Man1P_GuaTrfase/Man6P_Isoase"/>
</dbReference>
<keyword evidence="3 12" id="KW-0808">Transferase</keyword>
<evidence type="ECO:0000259" key="9">
    <source>
        <dbReference type="Pfam" id="PF00483"/>
    </source>
</evidence>
<dbReference type="InterPro" id="IPR049577">
    <property type="entry name" value="GMPP_N"/>
</dbReference>
<reference evidence="12 13" key="1">
    <citation type="journal article" date="2010" name="BMC Genomics">
        <title>Sequencing, annotation, and comparative genome analysis of the gerbil-adapted Helicobacter pylori strain B8.</title>
        <authorList>
            <person name="Farnbacher M."/>
            <person name="Jahns T."/>
            <person name="Willrodt D."/>
            <person name="Daniel R."/>
            <person name="Haas R."/>
            <person name="Goesmann A."/>
            <person name="Kurtz S."/>
            <person name="Rieder G."/>
        </authorList>
    </citation>
    <scope>NUCLEOTIDE SEQUENCE [LARGE SCALE GENOMIC DNA]</scope>
    <source>
        <strain evidence="12 13">B8</strain>
    </source>
</reference>
<sequence>MTRKPMKIKNILLSGGSGKRLWPLSRSLYPKQFLKLFGNKSLFELSFKRNASLVDETLVVCNEKHYFLALEEIKNEIQNKSVGFLLESLSKNTANAIALSALMSEREDLLIVTPSDHLIKDLQAYENAIKKAIGLAQKGFLVTFGVSIDKPNTEFGYIESPNGLDVKRFIEKPSLEKAIEFQKSGGFYFNSGMFVFQAGVFLDELKKHAPTILKGCERAFETLENAYFFEKKIARLSEKSMQDLEDVSVDIALMQQSHKIKMVGLNAKWSDLGNFNALFEEVANEPKENVSLNQTPIFARESANNLVFSHKVSALLGVENLAIIDTKDALLIAHKDKAKDLKALVSEIEINNQELLQTHTKVYRPWGSYEVLHESGCYKVKILEVKPNARLSLQKHFHRSEHWVVISGMASVELDHKMFELQANESTYIPKNTLHRLANYGKIPLIIIEVQVGEYVGEDDIVRIDDDFNRQNQNA</sequence>
<evidence type="ECO:0000313" key="12">
    <source>
        <dbReference type="EMBL" id="CBI67139.1"/>
    </source>
</evidence>
<dbReference type="EMBL" id="FN598874">
    <property type="protein sequence ID" value="CBI67139.1"/>
    <property type="molecule type" value="Genomic_DNA"/>
</dbReference>
<dbReference type="FunFam" id="3.90.550.10:FF:000046">
    <property type="entry name" value="Mannose-1-phosphate guanylyltransferase (GDP)"/>
    <property type="match status" value="1"/>
</dbReference>
<comment type="similarity">
    <text evidence="1 8">Belongs to the mannose-6-phosphate isomerase type 2 family.</text>
</comment>
<comment type="catalytic activity">
    <reaction evidence="7">
        <text>alpha-D-mannose 1-phosphate + GTP + H(+) = GDP-alpha-D-mannose + diphosphate</text>
        <dbReference type="Rhea" id="RHEA:15229"/>
        <dbReference type="ChEBI" id="CHEBI:15378"/>
        <dbReference type="ChEBI" id="CHEBI:33019"/>
        <dbReference type="ChEBI" id="CHEBI:37565"/>
        <dbReference type="ChEBI" id="CHEBI:57527"/>
        <dbReference type="ChEBI" id="CHEBI:58409"/>
        <dbReference type="EC" id="2.7.7.13"/>
    </reaction>
</comment>
<proteinExistence type="inferred from homology"/>